<gene>
    <name evidence="1" type="ORF">SAMN06297251_102156</name>
</gene>
<keyword evidence="2" id="KW-1185">Reference proteome</keyword>
<reference evidence="1 2" key="1">
    <citation type="submission" date="2017-04" db="EMBL/GenBank/DDBJ databases">
        <authorList>
            <person name="Afonso C.L."/>
            <person name="Miller P.J."/>
            <person name="Scott M.A."/>
            <person name="Spackman E."/>
            <person name="Goraichik I."/>
            <person name="Dimitrov K.M."/>
            <person name="Suarez D.L."/>
            <person name="Swayne D.E."/>
        </authorList>
    </citation>
    <scope>NUCLEOTIDE SEQUENCE [LARGE SCALE GENOMIC DNA]</scope>
    <source>
        <strain evidence="1 2">CGMCC 1.10972</strain>
    </source>
</reference>
<evidence type="ECO:0000313" key="2">
    <source>
        <dbReference type="Proteomes" id="UP000192656"/>
    </source>
</evidence>
<protein>
    <submittedName>
        <fullName evidence="1">Uncharacterized protein</fullName>
    </submittedName>
</protein>
<organism evidence="1 2">
    <name type="scientific">Fulvimarina manganoxydans</name>
    <dbReference type="NCBI Taxonomy" id="937218"/>
    <lineage>
        <taxon>Bacteria</taxon>
        <taxon>Pseudomonadati</taxon>
        <taxon>Pseudomonadota</taxon>
        <taxon>Alphaproteobacteria</taxon>
        <taxon>Hyphomicrobiales</taxon>
        <taxon>Aurantimonadaceae</taxon>
        <taxon>Fulvimarina</taxon>
    </lineage>
</organism>
<sequence>MSKWFPDRKVLGGGMSAIVAFLLIQIASAAGADIPAEWQAILPTAIGYAVSYLLPPAARDVIARMDDALVEIAAADPKSKVSPAVGEAVKRIHDGT</sequence>
<dbReference type="EMBL" id="FWXR01000002">
    <property type="protein sequence ID" value="SMC43338.1"/>
    <property type="molecule type" value="Genomic_DNA"/>
</dbReference>
<dbReference type="RefSeq" id="WP_084408615.1">
    <property type="nucleotide sequence ID" value="NZ_FWXR01000002.1"/>
</dbReference>
<dbReference type="Proteomes" id="UP000192656">
    <property type="component" value="Unassembled WGS sequence"/>
</dbReference>
<proteinExistence type="predicted"/>
<dbReference type="AlphaFoldDB" id="A0A1W1Z5X6"/>
<name>A0A1W1Z5X6_9HYPH</name>
<dbReference type="STRING" id="937218.SAMN06297251_102156"/>
<accession>A0A1W1Z5X6</accession>
<evidence type="ECO:0000313" key="1">
    <source>
        <dbReference type="EMBL" id="SMC43338.1"/>
    </source>
</evidence>